<sequence>MDPLQDQDGAITVAASTGALTQVVKDKKKKKKKKLTPKERALERLEKASSKILDDSEKFNNLIVSVSFWLRKKEKIVNKLLKNQSLQSIDHEAFLETVRKKKEEKEREKQENEFQLTEASKSDIVESPVASDEFMVSYDDFKLVTSDLDIPCTNVQQHVICKILDQNSTGKLDYRSFTCDFLDSQIRRHHIDGIRLITKTEPTKYMHQITFKKELTKHFASSSPLYIKLDLKHVTFVNEKDFRGHIKDEIVNTKWKIISLVELLKERLDIASYKITLFQDQTKAKGSNLDEGRTLESYGYTGTDYQQALSNNEKTILYFDYYILNNDDPILNCDFYFNDYKFKK</sequence>
<dbReference type="SUPFAM" id="SSF47473">
    <property type="entry name" value="EF-hand"/>
    <property type="match status" value="1"/>
</dbReference>
<keyword evidence="2" id="KW-0418">Kinase</keyword>
<feature type="coiled-coil region" evidence="1">
    <location>
        <begin position="91"/>
        <end position="122"/>
    </location>
</feature>
<evidence type="ECO:0000256" key="1">
    <source>
        <dbReference type="SAM" id="Coils"/>
    </source>
</evidence>
<keyword evidence="1" id="KW-0175">Coiled coil</keyword>
<dbReference type="STRING" id="10195.A0A3M7Q3D6"/>
<keyword evidence="2" id="KW-0808">Transferase</keyword>
<dbReference type="GO" id="GO:0016301">
    <property type="term" value="F:kinase activity"/>
    <property type="evidence" value="ECO:0007669"/>
    <property type="project" value="UniProtKB-KW"/>
</dbReference>
<dbReference type="Proteomes" id="UP000276133">
    <property type="component" value="Unassembled WGS sequence"/>
</dbReference>
<dbReference type="OrthoDB" id="418595at2759"/>
<evidence type="ECO:0000313" key="2">
    <source>
        <dbReference type="EMBL" id="RNA05719.1"/>
    </source>
</evidence>
<keyword evidence="3" id="KW-1185">Reference proteome</keyword>
<accession>A0A3M7Q3D6</accession>
<reference evidence="2 3" key="1">
    <citation type="journal article" date="2018" name="Sci. Rep.">
        <title>Genomic signatures of local adaptation to the degree of environmental predictability in rotifers.</title>
        <authorList>
            <person name="Franch-Gras L."/>
            <person name="Hahn C."/>
            <person name="Garcia-Roger E.M."/>
            <person name="Carmona M.J."/>
            <person name="Serra M."/>
            <person name="Gomez A."/>
        </authorList>
    </citation>
    <scope>NUCLEOTIDE SEQUENCE [LARGE SCALE GENOMIC DNA]</scope>
    <source>
        <strain evidence="2">HYR1</strain>
    </source>
</reference>
<organism evidence="2 3">
    <name type="scientific">Brachionus plicatilis</name>
    <name type="common">Marine rotifer</name>
    <name type="synonym">Brachionus muelleri</name>
    <dbReference type="NCBI Taxonomy" id="10195"/>
    <lineage>
        <taxon>Eukaryota</taxon>
        <taxon>Metazoa</taxon>
        <taxon>Spiralia</taxon>
        <taxon>Gnathifera</taxon>
        <taxon>Rotifera</taxon>
        <taxon>Eurotatoria</taxon>
        <taxon>Monogononta</taxon>
        <taxon>Pseudotrocha</taxon>
        <taxon>Ploima</taxon>
        <taxon>Brachionidae</taxon>
        <taxon>Brachionus</taxon>
    </lineage>
</organism>
<dbReference type="AlphaFoldDB" id="A0A3M7Q3D6"/>
<name>A0A3M7Q3D6_BRAPC</name>
<gene>
    <name evidence="2" type="ORF">BpHYR1_019559</name>
</gene>
<dbReference type="InterPro" id="IPR011992">
    <property type="entry name" value="EF-hand-dom_pair"/>
</dbReference>
<proteinExistence type="predicted"/>
<evidence type="ECO:0000313" key="3">
    <source>
        <dbReference type="Proteomes" id="UP000276133"/>
    </source>
</evidence>
<comment type="caution">
    <text evidence="2">The sequence shown here is derived from an EMBL/GenBank/DDBJ whole genome shotgun (WGS) entry which is preliminary data.</text>
</comment>
<protein>
    <submittedName>
        <fullName evidence="2">Calcium-dependent kinase 5</fullName>
    </submittedName>
</protein>
<dbReference type="EMBL" id="REGN01007624">
    <property type="protein sequence ID" value="RNA05719.1"/>
    <property type="molecule type" value="Genomic_DNA"/>
</dbReference>